<dbReference type="PROSITE" id="PS00018">
    <property type="entry name" value="EF_HAND_1"/>
    <property type="match status" value="1"/>
</dbReference>
<keyword evidence="13" id="KW-0407">Ion channel</keyword>
<evidence type="ECO:0000313" key="16">
    <source>
        <dbReference type="EMBL" id="CAE7187214.1"/>
    </source>
</evidence>
<proteinExistence type="predicted"/>
<dbReference type="SUPFAM" id="SSF81324">
    <property type="entry name" value="Voltage-gated potassium channels"/>
    <property type="match status" value="1"/>
</dbReference>
<evidence type="ECO:0000256" key="8">
    <source>
        <dbReference type="ARBA" id="ARBA00022882"/>
    </source>
</evidence>
<organism evidence="16 17">
    <name type="scientific">Symbiodinium necroappetens</name>
    <dbReference type="NCBI Taxonomy" id="1628268"/>
    <lineage>
        <taxon>Eukaryota</taxon>
        <taxon>Sar</taxon>
        <taxon>Alveolata</taxon>
        <taxon>Dinophyceae</taxon>
        <taxon>Suessiales</taxon>
        <taxon>Symbiodiniaceae</taxon>
        <taxon>Symbiodinium</taxon>
    </lineage>
</organism>
<keyword evidence="7" id="KW-0106">Calcium</keyword>
<keyword evidence="17" id="KW-1185">Reference proteome</keyword>
<dbReference type="AlphaFoldDB" id="A0A812J2H5"/>
<dbReference type="GO" id="GO:0098703">
    <property type="term" value="P:calcium ion import across plasma membrane"/>
    <property type="evidence" value="ECO:0007669"/>
    <property type="project" value="TreeGrafter"/>
</dbReference>
<evidence type="ECO:0000256" key="2">
    <source>
        <dbReference type="ARBA" id="ARBA00022448"/>
    </source>
</evidence>
<dbReference type="OrthoDB" id="423211at2759"/>
<keyword evidence="3" id="KW-0597">Phosphoprotein</keyword>
<evidence type="ECO:0000256" key="3">
    <source>
        <dbReference type="ARBA" id="ARBA00022553"/>
    </source>
</evidence>
<keyword evidence="9 14" id="KW-1133">Transmembrane helix</keyword>
<gene>
    <name evidence="16" type="primary">Catsper1</name>
    <name evidence="16" type="ORF">SNEC2469_LOCUS959</name>
</gene>
<evidence type="ECO:0000256" key="6">
    <source>
        <dbReference type="ARBA" id="ARBA00022692"/>
    </source>
</evidence>
<dbReference type="InterPro" id="IPR018247">
    <property type="entry name" value="EF_Hand_1_Ca_BS"/>
</dbReference>
<feature type="domain" description="EF-hand" evidence="15">
    <location>
        <begin position="314"/>
        <end position="342"/>
    </location>
</feature>
<dbReference type="InterPro" id="IPR027359">
    <property type="entry name" value="Volt_channel_dom_sf"/>
</dbReference>
<dbReference type="Pfam" id="PF00520">
    <property type="entry name" value="Ion_trans"/>
    <property type="match status" value="1"/>
</dbReference>
<dbReference type="EMBL" id="CAJNJA010005276">
    <property type="protein sequence ID" value="CAE7187214.1"/>
    <property type="molecule type" value="Genomic_DNA"/>
</dbReference>
<dbReference type="InterPro" id="IPR050599">
    <property type="entry name" value="VDCC_alpha-1_subunit"/>
</dbReference>
<evidence type="ECO:0000256" key="1">
    <source>
        <dbReference type="ARBA" id="ARBA00004141"/>
    </source>
</evidence>
<dbReference type="Gene3D" id="1.20.120.350">
    <property type="entry name" value="Voltage-gated potassium channels. Chain C"/>
    <property type="match status" value="1"/>
</dbReference>
<evidence type="ECO:0000256" key="14">
    <source>
        <dbReference type="SAM" id="Phobius"/>
    </source>
</evidence>
<dbReference type="Proteomes" id="UP000601435">
    <property type="component" value="Unassembled WGS sequence"/>
</dbReference>
<keyword evidence="6 14" id="KW-0812">Transmembrane</keyword>
<reference evidence="16" key="1">
    <citation type="submission" date="2021-02" db="EMBL/GenBank/DDBJ databases">
        <authorList>
            <person name="Dougan E. K."/>
            <person name="Rhodes N."/>
            <person name="Thang M."/>
            <person name="Chan C."/>
        </authorList>
    </citation>
    <scope>NUCLEOTIDE SEQUENCE</scope>
</reference>
<evidence type="ECO:0000256" key="12">
    <source>
        <dbReference type="ARBA" id="ARBA00023180"/>
    </source>
</evidence>
<evidence type="ECO:0000256" key="11">
    <source>
        <dbReference type="ARBA" id="ARBA00023136"/>
    </source>
</evidence>
<name>A0A812J2H5_9DINO</name>
<dbReference type="PANTHER" id="PTHR45628:SF7">
    <property type="entry name" value="VOLTAGE-DEPENDENT CALCIUM CHANNEL TYPE A SUBUNIT ALPHA-1"/>
    <property type="match status" value="1"/>
</dbReference>
<evidence type="ECO:0000256" key="5">
    <source>
        <dbReference type="ARBA" id="ARBA00022673"/>
    </source>
</evidence>
<evidence type="ECO:0000259" key="15">
    <source>
        <dbReference type="PROSITE" id="PS50222"/>
    </source>
</evidence>
<evidence type="ECO:0000256" key="13">
    <source>
        <dbReference type="ARBA" id="ARBA00023303"/>
    </source>
</evidence>
<keyword evidence="5" id="KW-0107">Calcium channel</keyword>
<keyword evidence="10" id="KW-0406">Ion transport</keyword>
<feature type="transmembrane region" description="Helical" evidence="14">
    <location>
        <begin position="111"/>
        <end position="134"/>
    </location>
</feature>
<sequence>VEDWEGWLYFELVFATALLLEILLRISYVGCRAFWCGPDMFWNWFDMGLLLTGIIDLGLQIARDQNTDIFAASLLRLCRLVRLVRIVKIFRLKFMSELRLMVKGLVAGIRTLLLAFSLLFAVIYVISGFTFMMIGNNAVTAEFHLGPFFETLPLTMFTAFRCFIGECIDDLGQPIPSLLARAYGLPFVLGYVSSYMLVALGIFNVILAVYVDITMKAAKESEAVTAEQHFHESIRVARTTRELLKKFAAAYRLFHEMEDEHASHLDITSSAVLFTDEEIQDNITITKELFLLVIQDQEVQRLMDDLDMPVDRANMFEIIDADGSGNLQITELVQGLLKIRGEVNKGDTVASLLATKAVQRMIMELRQSFVEQLESVKGEVLDLSGMIAQLSNTLKGSRLLQPSSLPVGRLPPERTAVAKKPQTLPGCSEKCHSNGKGSMRVWPSLAFGFGIWGSLGFAGSLKFREAEGCGFSVKSLCYSLCCCWLLA</sequence>
<keyword evidence="2" id="KW-0813">Transport</keyword>
<keyword evidence="11 14" id="KW-0472">Membrane</keyword>
<dbReference type="InterPro" id="IPR002048">
    <property type="entry name" value="EF_hand_dom"/>
</dbReference>
<dbReference type="GO" id="GO:0005509">
    <property type="term" value="F:calcium ion binding"/>
    <property type="evidence" value="ECO:0007669"/>
    <property type="project" value="InterPro"/>
</dbReference>
<dbReference type="GO" id="GO:0008331">
    <property type="term" value="F:high voltage-gated calcium channel activity"/>
    <property type="evidence" value="ECO:0007669"/>
    <property type="project" value="TreeGrafter"/>
</dbReference>
<evidence type="ECO:0000256" key="7">
    <source>
        <dbReference type="ARBA" id="ARBA00022837"/>
    </source>
</evidence>
<dbReference type="Gene3D" id="1.10.287.70">
    <property type="match status" value="1"/>
</dbReference>
<dbReference type="InterPro" id="IPR005821">
    <property type="entry name" value="Ion_trans_dom"/>
</dbReference>
<feature type="transmembrane region" description="Helical" evidence="14">
    <location>
        <begin position="6"/>
        <end position="28"/>
    </location>
</feature>
<comment type="caution">
    <text evidence="16">The sequence shown here is derived from an EMBL/GenBank/DDBJ whole genome shotgun (WGS) entry which is preliminary data.</text>
</comment>
<evidence type="ECO:0000256" key="4">
    <source>
        <dbReference type="ARBA" id="ARBA00022568"/>
    </source>
</evidence>
<feature type="non-terminal residue" evidence="16">
    <location>
        <position position="487"/>
    </location>
</feature>
<feature type="transmembrane region" description="Helical" evidence="14">
    <location>
        <begin position="188"/>
        <end position="211"/>
    </location>
</feature>
<accession>A0A812J2H5</accession>
<evidence type="ECO:0000256" key="9">
    <source>
        <dbReference type="ARBA" id="ARBA00022989"/>
    </source>
</evidence>
<dbReference type="GO" id="GO:0005891">
    <property type="term" value="C:voltage-gated calcium channel complex"/>
    <property type="evidence" value="ECO:0007669"/>
    <property type="project" value="TreeGrafter"/>
</dbReference>
<keyword evidence="4" id="KW-0109">Calcium transport</keyword>
<keyword evidence="12" id="KW-0325">Glycoprotein</keyword>
<comment type="subcellular location">
    <subcellularLocation>
        <location evidence="1">Membrane</location>
        <topology evidence="1">Multi-pass membrane protein</topology>
    </subcellularLocation>
</comment>
<evidence type="ECO:0000313" key="17">
    <source>
        <dbReference type="Proteomes" id="UP000601435"/>
    </source>
</evidence>
<dbReference type="PROSITE" id="PS50222">
    <property type="entry name" value="EF_HAND_2"/>
    <property type="match status" value="1"/>
</dbReference>
<feature type="transmembrane region" description="Helical" evidence="14">
    <location>
        <begin position="40"/>
        <end position="63"/>
    </location>
</feature>
<keyword evidence="8" id="KW-0851">Voltage-gated channel</keyword>
<dbReference type="PANTHER" id="PTHR45628">
    <property type="entry name" value="VOLTAGE-DEPENDENT CALCIUM CHANNEL TYPE A SUBUNIT ALPHA-1"/>
    <property type="match status" value="1"/>
</dbReference>
<evidence type="ECO:0000256" key="10">
    <source>
        <dbReference type="ARBA" id="ARBA00023065"/>
    </source>
</evidence>
<protein>
    <submittedName>
        <fullName evidence="16">Catsper1 protein</fullName>
    </submittedName>
</protein>